<keyword evidence="4" id="KW-0808">Transferase</keyword>
<reference evidence="3 5" key="1">
    <citation type="journal article" date="2017" name="Nature">
        <title>The sunflower genome provides insights into oil metabolism, flowering and Asterid evolution.</title>
        <authorList>
            <person name="Badouin H."/>
            <person name="Gouzy J."/>
            <person name="Grassa C.J."/>
            <person name="Murat F."/>
            <person name="Staton S.E."/>
            <person name="Cottret L."/>
            <person name="Lelandais-Briere C."/>
            <person name="Owens G.L."/>
            <person name="Carrere S."/>
            <person name="Mayjonade B."/>
            <person name="Legrand L."/>
            <person name="Gill N."/>
            <person name="Kane N.C."/>
            <person name="Bowers J.E."/>
            <person name="Hubner S."/>
            <person name="Bellec A."/>
            <person name="Berard A."/>
            <person name="Berges H."/>
            <person name="Blanchet N."/>
            <person name="Boniface M.C."/>
            <person name="Brunel D."/>
            <person name="Catrice O."/>
            <person name="Chaidir N."/>
            <person name="Claudel C."/>
            <person name="Donnadieu C."/>
            <person name="Faraut T."/>
            <person name="Fievet G."/>
            <person name="Helmstetter N."/>
            <person name="King M."/>
            <person name="Knapp S.J."/>
            <person name="Lai Z."/>
            <person name="Le Paslier M.C."/>
            <person name="Lippi Y."/>
            <person name="Lorenzon L."/>
            <person name="Mandel J.R."/>
            <person name="Marage G."/>
            <person name="Marchand G."/>
            <person name="Marquand E."/>
            <person name="Bret-Mestries E."/>
            <person name="Morien E."/>
            <person name="Nambeesan S."/>
            <person name="Nguyen T."/>
            <person name="Pegot-Espagnet P."/>
            <person name="Pouilly N."/>
            <person name="Raftis F."/>
            <person name="Sallet E."/>
            <person name="Schiex T."/>
            <person name="Thomas J."/>
            <person name="Vandecasteele C."/>
            <person name="Vares D."/>
            <person name="Vear F."/>
            <person name="Vautrin S."/>
            <person name="Crespi M."/>
            <person name="Mangin B."/>
            <person name="Burke J.M."/>
            <person name="Salse J."/>
            <person name="Munos S."/>
            <person name="Vincourt P."/>
            <person name="Rieseberg L.H."/>
            <person name="Langlade N.B."/>
        </authorList>
    </citation>
    <scope>NUCLEOTIDE SEQUENCE [LARGE SCALE GENOMIC DNA]</scope>
    <source>
        <strain evidence="5">cv. SF193</strain>
        <tissue evidence="3">Leaves</tissue>
    </source>
</reference>
<name>A0A251SZY1_HELAN</name>
<reference evidence="4" key="2">
    <citation type="submission" date="2017-02" db="EMBL/GenBank/DDBJ databases">
        <title>Sunflower complete genome.</title>
        <authorList>
            <person name="Langlade N."/>
            <person name="Munos S."/>
        </authorList>
    </citation>
    <scope>NUCLEOTIDE SEQUENCE [LARGE SCALE GENOMIC DNA]</scope>
    <source>
        <tissue evidence="4">Leaves</tissue>
    </source>
</reference>
<dbReference type="GO" id="GO:0032259">
    <property type="term" value="P:methylation"/>
    <property type="evidence" value="ECO:0007669"/>
    <property type="project" value="UniProtKB-KW"/>
</dbReference>
<dbReference type="OMA" id="WMTQVSS"/>
<dbReference type="Proteomes" id="UP000215914">
    <property type="component" value="Chromosome 12"/>
</dbReference>
<accession>A0A251SZY1</accession>
<keyword evidence="5" id="KW-1185">Reference proteome</keyword>
<dbReference type="PANTHER" id="PTHR45085:SF3">
    <property type="entry name" value="S-ADENOSYL-L-METHIONINE-DEPENDENT METHYLTRANSFERASES SUPERFAMILY PROTEIN"/>
    <property type="match status" value="1"/>
</dbReference>
<keyword evidence="1" id="KW-1133">Transmembrane helix</keyword>
<evidence type="ECO:0000259" key="2">
    <source>
        <dbReference type="Pfam" id="PF08241"/>
    </source>
</evidence>
<feature type="domain" description="Methyltransferase type 11" evidence="2">
    <location>
        <begin position="103"/>
        <end position="180"/>
    </location>
</feature>
<dbReference type="FunCoup" id="A0A251SZY1">
    <property type="interactions" value="9"/>
</dbReference>
<organism evidence="4 5">
    <name type="scientific">Helianthus annuus</name>
    <name type="common">Common sunflower</name>
    <dbReference type="NCBI Taxonomy" id="4232"/>
    <lineage>
        <taxon>Eukaryota</taxon>
        <taxon>Viridiplantae</taxon>
        <taxon>Streptophyta</taxon>
        <taxon>Embryophyta</taxon>
        <taxon>Tracheophyta</taxon>
        <taxon>Spermatophyta</taxon>
        <taxon>Magnoliopsida</taxon>
        <taxon>eudicotyledons</taxon>
        <taxon>Gunneridae</taxon>
        <taxon>Pentapetalae</taxon>
        <taxon>asterids</taxon>
        <taxon>campanulids</taxon>
        <taxon>Asterales</taxon>
        <taxon>Asteraceae</taxon>
        <taxon>Asteroideae</taxon>
        <taxon>Heliantheae alliance</taxon>
        <taxon>Heliantheae</taxon>
        <taxon>Helianthus</taxon>
    </lineage>
</organism>
<proteinExistence type="predicted"/>
<keyword evidence="4" id="KW-0489">Methyltransferase</keyword>
<dbReference type="InterPro" id="IPR029063">
    <property type="entry name" value="SAM-dependent_MTases_sf"/>
</dbReference>
<reference evidence="3" key="3">
    <citation type="submission" date="2020-06" db="EMBL/GenBank/DDBJ databases">
        <title>Helianthus annuus Genome sequencing and assembly Release 2.</title>
        <authorList>
            <person name="Gouzy J."/>
            <person name="Langlade N."/>
            <person name="Munos S."/>
        </authorList>
    </citation>
    <scope>NUCLEOTIDE SEQUENCE</scope>
    <source>
        <tissue evidence="3">Leaves</tissue>
    </source>
</reference>
<feature type="transmembrane region" description="Helical" evidence="1">
    <location>
        <begin position="12"/>
        <end position="30"/>
    </location>
</feature>
<dbReference type="EMBL" id="CM007901">
    <property type="protein sequence ID" value="OTG04410.1"/>
    <property type="molecule type" value="Genomic_DNA"/>
</dbReference>
<dbReference type="InParanoid" id="A0A251SZY1"/>
<dbReference type="Gene3D" id="3.40.50.150">
    <property type="entry name" value="Vaccinia Virus protein VP39"/>
    <property type="match status" value="1"/>
</dbReference>
<dbReference type="Gramene" id="mRNA:HanXRQr2_Chr12g0531751">
    <property type="protein sequence ID" value="mRNA:HanXRQr2_Chr12g0531751"/>
    <property type="gene ID" value="HanXRQr2_Chr12g0531751"/>
</dbReference>
<dbReference type="GO" id="GO:0008757">
    <property type="term" value="F:S-adenosylmethionine-dependent methyltransferase activity"/>
    <property type="evidence" value="ECO:0007669"/>
    <property type="project" value="InterPro"/>
</dbReference>
<dbReference type="EMBL" id="MNCJ02000327">
    <property type="protein sequence ID" value="KAF5777107.1"/>
    <property type="molecule type" value="Genomic_DNA"/>
</dbReference>
<dbReference type="PANTHER" id="PTHR45085">
    <property type="entry name" value="F21J9.14"/>
    <property type="match status" value="1"/>
</dbReference>
<dbReference type="AlphaFoldDB" id="A0A251SZY1"/>
<gene>
    <name evidence="4" type="ORF">HannXRQ_Chr12g0361971</name>
    <name evidence="3" type="ORF">HanXRQr2_Chr12g0531751</name>
</gene>
<sequence>MEKHIQIFLHKISYLSITIATLTLILVFFFQPLPETCINPNPNHPKSSCSAAHRRTTTVGTKNHRLWSTNTWTKHVNSFSTLFTHLQTLKLINNHTQTLILSAGGGQAVMALKQIGLVDVVGVELVDSPPLVSRGDPHNLPFFDAVFDLGFSVNLDQALFPARYVRELERVVRVGGVVVVCVEECGESGVREVLRLFRRSEVVRVGNVTVVGSKMTMIVTRRTISVCLRLCLVMRFHRFQLLSMMPLNYP</sequence>
<dbReference type="Pfam" id="PF08241">
    <property type="entry name" value="Methyltransf_11"/>
    <property type="match status" value="1"/>
</dbReference>
<keyword evidence="1" id="KW-0472">Membrane</keyword>
<keyword evidence="1" id="KW-0812">Transmembrane</keyword>
<evidence type="ECO:0000313" key="4">
    <source>
        <dbReference type="EMBL" id="OTG04410.1"/>
    </source>
</evidence>
<evidence type="ECO:0000313" key="5">
    <source>
        <dbReference type="Proteomes" id="UP000215914"/>
    </source>
</evidence>
<evidence type="ECO:0000313" key="3">
    <source>
        <dbReference type="EMBL" id="KAF5777107.1"/>
    </source>
</evidence>
<dbReference type="SUPFAM" id="SSF53335">
    <property type="entry name" value="S-adenosyl-L-methionine-dependent methyltransferases"/>
    <property type="match status" value="1"/>
</dbReference>
<evidence type="ECO:0000256" key="1">
    <source>
        <dbReference type="SAM" id="Phobius"/>
    </source>
</evidence>
<dbReference type="InterPro" id="IPR013216">
    <property type="entry name" value="Methyltransf_11"/>
</dbReference>
<protein>
    <submittedName>
        <fullName evidence="3 4">S-adenosyl-L-methionine-dependent methyltransferase</fullName>
    </submittedName>
</protein>
<dbReference type="GO" id="GO:0009820">
    <property type="term" value="P:alkaloid metabolic process"/>
    <property type="evidence" value="ECO:0007669"/>
    <property type="project" value="UniProtKB-KW"/>
</dbReference>